<organism evidence="10 11">
    <name type="scientific">Ramlibacter ginsenosidimutans</name>
    <dbReference type="NCBI Taxonomy" id="502333"/>
    <lineage>
        <taxon>Bacteria</taxon>
        <taxon>Pseudomonadati</taxon>
        <taxon>Pseudomonadota</taxon>
        <taxon>Betaproteobacteria</taxon>
        <taxon>Burkholderiales</taxon>
        <taxon>Comamonadaceae</taxon>
        <taxon>Ramlibacter</taxon>
    </lineage>
</organism>
<dbReference type="SUPFAM" id="SSF52540">
    <property type="entry name" value="P-loop containing nucleoside triphosphate hydrolases"/>
    <property type="match status" value="1"/>
</dbReference>
<name>A0A934TVW3_9BURK</name>
<proteinExistence type="predicted"/>
<dbReference type="InterPro" id="IPR027417">
    <property type="entry name" value="P-loop_NTPase"/>
</dbReference>
<feature type="transmembrane region" description="Helical" evidence="8">
    <location>
        <begin position="277"/>
        <end position="293"/>
    </location>
</feature>
<dbReference type="InterPro" id="IPR001851">
    <property type="entry name" value="ABC_transp_permease"/>
</dbReference>
<dbReference type="PROSITE" id="PS50893">
    <property type="entry name" value="ABC_TRANSPORTER_2"/>
    <property type="match status" value="1"/>
</dbReference>
<dbReference type="InterPro" id="IPR003439">
    <property type="entry name" value="ABC_transporter-like_ATP-bd"/>
</dbReference>
<dbReference type="PANTHER" id="PTHR30482:SF20">
    <property type="entry name" value="HIGH-AFFINITY BRANCHED-CHAIN AMINO ACID TRANSPORT SYSTEM PERMEASE PROTEIN LIVM"/>
    <property type="match status" value="1"/>
</dbReference>
<dbReference type="InterPro" id="IPR003593">
    <property type="entry name" value="AAA+_ATPase"/>
</dbReference>
<comment type="caution">
    <text evidence="10">The sequence shown here is derived from an EMBL/GenBank/DDBJ whole genome shotgun (WGS) entry which is preliminary data.</text>
</comment>
<dbReference type="Proteomes" id="UP000630528">
    <property type="component" value="Unassembled WGS sequence"/>
</dbReference>
<dbReference type="Pfam" id="PF00005">
    <property type="entry name" value="ABC_tran"/>
    <property type="match status" value="1"/>
</dbReference>
<dbReference type="Gene3D" id="3.40.50.300">
    <property type="entry name" value="P-loop containing nucleotide triphosphate hydrolases"/>
    <property type="match status" value="1"/>
</dbReference>
<dbReference type="PROSITE" id="PS00211">
    <property type="entry name" value="ABC_TRANSPORTER_1"/>
    <property type="match status" value="1"/>
</dbReference>
<dbReference type="Pfam" id="PF02653">
    <property type="entry name" value="BPD_transp_2"/>
    <property type="match status" value="1"/>
</dbReference>
<evidence type="ECO:0000256" key="7">
    <source>
        <dbReference type="ARBA" id="ARBA00023136"/>
    </source>
</evidence>
<evidence type="ECO:0000259" key="9">
    <source>
        <dbReference type="PROSITE" id="PS50893"/>
    </source>
</evidence>
<evidence type="ECO:0000256" key="2">
    <source>
        <dbReference type="ARBA" id="ARBA00022475"/>
    </source>
</evidence>
<reference evidence="10" key="1">
    <citation type="journal article" date="2012" name="J. Microbiol. Biotechnol.">
        <title>Ramlibacter ginsenosidimutans sp. nov., with ginsenoside-converting activity.</title>
        <authorList>
            <person name="Wang L."/>
            <person name="An D.S."/>
            <person name="Kim S.G."/>
            <person name="Jin F.X."/>
            <person name="Kim S.C."/>
            <person name="Lee S.T."/>
            <person name="Im W.T."/>
        </authorList>
    </citation>
    <scope>NUCLEOTIDE SEQUENCE</scope>
    <source>
        <strain evidence="10">KACC 17527</strain>
    </source>
</reference>
<evidence type="ECO:0000256" key="3">
    <source>
        <dbReference type="ARBA" id="ARBA00022692"/>
    </source>
</evidence>
<evidence type="ECO:0000256" key="1">
    <source>
        <dbReference type="ARBA" id="ARBA00004651"/>
    </source>
</evidence>
<keyword evidence="6 8" id="KW-1133">Transmembrane helix</keyword>
<gene>
    <name evidence="10" type="ORF">JJB11_17770</name>
</gene>
<evidence type="ECO:0000256" key="4">
    <source>
        <dbReference type="ARBA" id="ARBA00022741"/>
    </source>
</evidence>
<evidence type="ECO:0000256" key="8">
    <source>
        <dbReference type="SAM" id="Phobius"/>
    </source>
</evidence>
<feature type="transmembrane region" description="Helical" evidence="8">
    <location>
        <begin position="208"/>
        <end position="231"/>
    </location>
</feature>
<protein>
    <submittedName>
        <fullName evidence="10">Branched-chain amino acid ABC transporter ATP-binding protein/permease</fullName>
    </submittedName>
</protein>
<evidence type="ECO:0000313" key="11">
    <source>
        <dbReference type="Proteomes" id="UP000630528"/>
    </source>
</evidence>
<dbReference type="PANTHER" id="PTHR30482">
    <property type="entry name" value="HIGH-AFFINITY BRANCHED-CHAIN AMINO ACID TRANSPORT SYSTEM PERMEASE"/>
    <property type="match status" value="1"/>
</dbReference>
<dbReference type="InterPro" id="IPR043428">
    <property type="entry name" value="LivM-like"/>
</dbReference>
<dbReference type="Pfam" id="PF12399">
    <property type="entry name" value="BCA_ABC_TP_C"/>
    <property type="match status" value="1"/>
</dbReference>
<dbReference type="InterPro" id="IPR017871">
    <property type="entry name" value="ABC_transporter-like_CS"/>
</dbReference>
<feature type="transmembrane region" description="Helical" evidence="8">
    <location>
        <begin position="157"/>
        <end position="176"/>
    </location>
</feature>
<dbReference type="GO" id="GO:0015658">
    <property type="term" value="F:branched-chain amino acid transmembrane transporter activity"/>
    <property type="evidence" value="ECO:0007669"/>
    <property type="project" value="InterPro"/>
</dbReference>
<reference evidence="10" key="2">
    <citation type="submission" date="2021-01" db="EMBL/GenBank/DDBJ databases">
        <authorList>
            <person name="Kang M."/>
        </authorList>
    </citation>
    <scope>NUCLEOTIDE SEQUENCE</scope>
    <source>
        <strain evidence="10">KACC 17527</strain>
    </source>
</reference>
<feature type="domain" description="ABC transporter" evidence="9">
    <location>
        <begin position="351"/>
        <end position="582"/>
    </location>
</feature>
<evidence type="ECO:0000313" key="10">
    <source>
        <dbReference type="EMBL" id="MBK6007951.1"/>
    </source>
</evidence>
<dbReference type="RefSeq" id="WP_201174441.1">
    <property type="nucleotide sequence ID" value="NZ_JAEPWM010000008.1"/>
</dbReference>
<keyword evidence="7 8" id="KW-0472">Membrane</keyword>
<comment type="subcellular location">
    <subcellularLocation>
        <location evidence="1">Cell membrane</location>
        <topology evidence="1">Multi-pass membrane protein</topology>
    </subcellularLocation>
</comment>
<dbReference type="GO" id="GO:0005524">
    <property type="term" value="F:ATP binding"/>
    <property type="evidence" value="ECO:0007669"/>
    <property type="project" value="UniProtKB-KW"/>
</dbReference>
<accession>A0A934TVW3</accession>
<feature type="transmembrane region" description="Helical" evidence="8">
    <location>
        <begin position="80"/>
        <end position="101"/>
    </location>
</feature>
<dbReference type="EMBL" id="JAEPWM010000008">
    <property type="protein sequence ID" value="MBK6007951.1"/>
    <property type="molecule type" value="Genomic_DNA"/>
</dbReference>
<dbReference type="AlphaFoldDB" id="A0A934TVW3"/>
<keyword evidence="11" id="KW-1185">Reference proteome</keyword>
<keyword evidence="2" id="KW-1003">Cell membrane</keyword>
<feature type="transmembrane region" description="Helical" evidence="8">
    <location>
        <begin position="31"/>
        <end position="47"/>
    </location>
</feature>
<keyword evidence="4" id="KW-0547">Nucleotide-binding</keyword>
<dbReference type="SMART" id="SM00382">
    <property type="entry name" value="AAA"/>
    <property type="match status" value="1"/>
</dbReference>
<sequence length="598" mass="63308">MTGRKILLLVLLAALALPPFAGINTYWLHVLNVTWIFAIAALGLNLATGVTGQIVLGQAALMGIGAYTAGLLMVRLHWPLLAAAAAALAVAVAVGVALGLLSMRIKGHYLAITTLALNEIFRQVVLNEAGVTGGPMGLRDIPGFALPFWSGDVDRQAYLPLLATMVLAFALALALYRRRLGRQMRAVRDDELAAESMGVDSRAIKVRAFVLCSFFGAAAGVLYVLATGFVSPNNFTIFESIRLVLMTVIGGLGSIGGTVIGAALITILPEVFRDLQEYYMAAFAVAVLAVLLLEPRGLGVVGDWLLAPWLPQQEKGREPGGLASLKGQEAGVAELASGAAVAPGPLAPVLLQARGVSKHFGGVYALQDVSFDVREGEILGVIGPNGSGKSTFINICSGIVRADAGRVRLGSEDIARLPAWDIHARGVARIFQNVRLWESMTVLENVMLAWRGTGGDAEAERAARQALDGMGIGFLARRRAADLSFGQSRLVELARATVNKPKLLLLDEPAAGLRGGLVMELAGILQRLREQGTTVLVVEHRIKLVMAMCDRVVVLNLGEKIAEGRPDEIQKDARVVEAYLGERTGYDADAAPVASVAA</sequence>
<dbReference type="CDD" id="cd06581">
    <property type="entry name" value="TM_PBP1_LivM_like"/>
    <property type="match status" value="1"/>
</dbReference>
<dbReference type="InterPro" id="IPR032823">
    <property type="entry name" value="BCA_ABC_TP_C"/>
</dbReference>
<evidence type="ECO:0000256" key="6">
    <source>
        <dbReference type="ARBA" id="ARBA00022989"/>
    </source>
</evidence>
<keyword evidence="5 10" id="KW-0067">ATP-binding</keyword>
<evidence type="ECO:0000256" key="5">
    <source>
        <dbReference type="ARBA" id="ARBA00022840"/>
    </source>
</evidence>
<keyword evidence="3 8" id="KW-0812">Transmembrane</keyword>
<dbReference type="GO" id="GO:0016887">
    <property type="term" value="F:ATP hydrolysis activity"/>
    <property type="evidence" value="ECO:0007669"/>
    <property type="project" value="InterPro"/>
</dbReference>
<feature type="transmembrane region" description="Helical" evidence="8">
    <location>
        <begin position="243"/>
        <end position="265"/>
    </location>
</feature>
<dbReference type="GO" id="GO:0005886">
    <property type="term" value="C:plasma membrane"/>
    <property type="evidence" value="ECO:0007669"/>
    <property type="project" value="UniProtKB-SubCell"/>
</dbReference>
<dbReference type="CDD" id="cd03219">
    <property type="entry name" value="ABC_Mj1267_LivG_branched"/>
    <property type="match status" value="1"/>
</dbReference>